<evidence type="ECO:0000256" key="21">
    <source>
        <dbReference type="ARBA" id="ARBA00023268"/>
    </source>
</evidence>
<evidence type="ECO:0000256" key="12">
    <source>
        <dbReference type="ARBA" id="ARBA00022840"/>
    </source>
</evidence>
<evidence type="ECO:0000256" key="4">
    <source>
        <dbReference type="ARBA" id="ARBA00022670"/>
    </source>
</evidence>
<evidence type="ECO:0000313" key="26">
    <source>
        <dbReference type="EMBL" id="KAJ6038848.1"/>
    </source>
</evidence>
<keyword evidence="2" id="KW-0815">Transposition</keyword>
<evidence type="ECO:0000256" key="24">
    <source>
        <dbReference type="SAM" id="MobiDB-lite"/>
    </source>
</evidence>
<evidence type="ECO:0000256" key="18">
    <source>
        <dbReference type="ARBA" id="ARBA00023113"/>
    </source>
</evidence>
<dbReference type="GO" id="GO:0004519">
    <property type="term" value="F:endonuclease activity"/>
    <property type="evidence" value="ECO:0007669"/>
    <property type="project" value="UniProtKB-KW"/>
</dbReference>
<dbReference type="GO" id="GO:0003723">
    <property type="term" value="F:RNA binding"/>
    <property type="evidence" value="ECO:0007669"/>
    <property type="project" value="UniProtKB-KW"/>
</dbReference>
<feature type="compositionally biased region" description="Polar residues" evidence="24">
    <location>
        <begin position="945"/>
        <end position="958"/>
    </location>
</feature>
<evidence type="ECO:0000256" key="3">
    <source>
        <dbReference type="ARBA" id="ARBA00022612"/>
    </source>
</evidence>
<feature type="region of interest" description="Disordered" evidence="24">
    <location>
        <begin position="874"/>
        <end position="971"/>
    </location>
</feature>
<keyword evidence="18" id="KW-0917">Virion maturation</keyword>
<evidence type="ECO:0000256" key="20">
    <source>
        <dbReference type="ARBA" id="ARBA00023172"/>
    </source>
</evidence>
<comment type="catalytic activity">
    <reaction evidence="22">
        <text>DNA(n) + a 2'-deoxyribonucleoside 5'-triphosphate = DNA(n+1) + diphosphate</text>
        <dbReference type="Rhea" id="RHEA:22508"/>
        <dbReference type="Rhea" id="RHEA-COMP:17339"/>
        <dbReference type="Rhea" id="RHEA-COMP:17340"/>
        <dbReference type="ChEBI" id="CHEBI:33019"/>
        <dbReference type="ChEBI" id="CHEBI:61560"/>
        <dbReference type="ChEBI" id="CHEBI:173112"/>
        <dbReference type="EC" id="2.7.7.49"/>
    </reaction>
</comment>
<evidence type="ECO:0000256" key="22">
    <source>
        <dbReference type="ARBA" id="ARBA00048173"/>
    </source>
</evidence>
<keyword evidence="6" id="KW-0540">Nuclease</keyword>
<evidence type="ECO:0000256" key="15">
    <source>
        <dbReference type="ARBA" id="ARBA00022908"/>
    </source>
</evidence>
<evidence type="ECO:0000256" key="2">
    <source>
        <dbReference type="ARBA" id="ARBA00022578"/>
    </source>
</evidence>
<feature type="compositionally biased region" description="Basic and acidic residues" evidence="24">
    <location>
        <begin position="930"/>
        <end position="944"/>
    </location>
</feature>
<dbReference type="EMBL" id="JAQJZL010000008">
    <property type="protein sequence ID" value="KAJ6038848.1"/>
    <property type="molecule type" value="Genomic_DNA"/>
</dbReference>
<dbReference type="GO" id="GO:0046872">
    <property type="term" value="F:metal ion binding"/>
    <property type="evidence" value="ECO:0007669"/>
    <property type="project" value="UniProtKB-KW"/>
</dbReference>
<evidence type="ECO:0000256" key="10">
    <source>
        <dbReference type="ARBA" id="ARBA00022759"/>
    </source>
</evidence>
<dbReference type="GO" id="GO:0015074">
    <property type="term" value="P:DNA integration"/>
    <property type="evidence" value="ECO:0007669"/>
    <property type="project" value="UniProtKB-KW"/>
</dbReference>
<keyword evidence="15" id="KW-0229">DNA integration</keyword>
<evidence type="ECO:0000256" key="9">
    <source>
        <dbReference type="ARBA" id="ARBA00022750"/>
    </source>
</evidence>
<dbReference type="Proteomes" id="UP001219568">
    <property type="component" value="Unassembled WGS sequence"/>
</dbReference>
<dbReference type="SUPFAM" id="SSF53098">
    <property type="entry name" value="Ribonuclease H-like"/>
    <property type="match status" value="1"/>
</dbReference>
<sequence length="1550" mass="175743">MSAESKAVAETLWDTSLRSDAQWRTWIAKVEAAATKGNVWHYMNPNLSEDDVRKAPVDSRDSYPHPREINEDATDVSQLSDAEYKRYQRLTSEFDKETSWNESIRTKINKVDALIDANVAPEHRHILEGKVTPHEKLVRLKQQFEPKGDTSRQSVRNAWRDLVRRPIGRISIDKWLATWSNLYEEGKAMNIPDIAYHDDKGNPQDRDAIRDFLQAVESFDEVFVSLWRKDIMNKDFRISFQDILAAYRNHRNAKGVVKSPGNSSSIAFAATLNEHEPQEGQNSAQGSHNSREPRSNCVCGSSRHHWKNCFHINASKRPPGWKPYEDAAKRVEQNIKKLNAEKQKELRKFMKDNGQEKTAQLALTQADDVSTETLIFFTVSPFVFKTALTHPLAACWIIDSGANTHISNQRDRFITFTKEEREVVLGSGKAIAQGRGTAKICVNQPGGGTIWVHLKDVWYVPGFQTNVISVSEIKKNGFFFNSEVPAITRQGTSVAMCTERFGLYLLDEGQPPYAFATVKTSAKPLVSVATPRIWHRRVGHLYDKRIKMLAKMVDGVEIRPDNDDSALSNPEVCETCQTSKAKRQISRRPADRGYIHGKFGRIHFDLVHIKDGYNGHQWFSHLYIEGIRLHMAQTHEKKNGCIQAIQAFIAICRTQLKMDINVFKSDREPTLGNEFMEYCRQEGLTVELSVVGTPEQNGFIERAGGIIITTARALIADSSLPKNLWPEAVAAAVYLINRMPTRMPDGRYIIPWVEAMQHRDPSQDLRPNLSNLRLYGCRAYVMRQGIAKSDNMEPRAEIGYLVGYVASNIWKIWLPQLNQVREFRDVVFDENIQYNPSETAVPIAPAIHDVGYWDTEVNDSNRRHSRDEEFFADSVEQNTPAPEHSKKQAIHDNSTRVMERTPPPMITPLPTPTPAASPNEIPGAFPTESRPIRHEPEGVGHHTSDPAQQLHTELSSTPPSNPPPGYRLRGEVAPRNIDSSLSRSNIIEGKRKRAHFAAIEETVEPTELIEEDEIHDGVLVAFTAGLTQQKPHREDLPPEPKTWSEMLRHPHRDGFIHAASVEVKGLESKSTFREVQKPNDKGLQILPLTWVFTYKFDSDGYLVKYKARICVRGDLQKLSTEEKHSATLAVRTARAIFAFAANFDLDIRQYDAVNAFLNSKLEDDEEVYVELPPEALYGLRKSPGMWQREASRVLTALGFKVVQEDLCMFVRNSIIVVFYVDDILIVSPRDAREEADDVAKGLSDAWELRSMGEAQWFLGIRILRDRQKGIIWLCQDAYISAMAHRYHLTQERRIDTPPVSIATLKPYNGTASDAQKHEYMSKVGSTQFPAIVTRPDAAKATAHLAQFLANPSPEHIHAINSVIVFLYHTRMRAICFKKQSIPPEPSVQFFSDASFGDNPDRKSSAGYICMIFGGPVDWKASKQKTVTTSTTEAELLALSEAGKSLFTWKRLFDAIKFNPGHPVALQCDNQQTIGLLTKELPQLHTKLRHIDIHQHWLRQEVQAGRIPIEWVKTSEMVADGLTKLLPRQKHVEFVKLLGMEEIGHLVEEFN</sequence>
<dbReference type="InterPro" id="IPR013103">
    <property type="entry name" value="RVT_2"/>
</dbReference>
<dbReference type="GO" id="GO:0003887">
    <property type="term" value="F:DNA-directed DNA polymerase activity"/>
    <property type="evidence" value="ECO:0007669"/>
    <property type="project" value="UniProtKB-KW"/>
</dbReference>
<dbReference type="CDD" id="cd09272">
    <property type="entry name" value="RNase_HI_RT_Ty1"/>
    <property type="match status" value="1"/>
</dbReference>
<dbReference type="Gene3D" id="3.30.420.10">
    <property type="entry name" value="Ribonuclease H-like superfamily/Ribonuclease H"/>
    <property type="match status" value="1"/>
</dbReference>
<evidence type="ECO:0000313" key="27">
    <source>
        <dbReference type="Proteomes" id="UP001219568"/>
    </source>
</evidence>
<reference evidence="26" key="1">
    <citation type="journal article" date="2023" name="IMA Fungus">
        <title>Comparative genomic study of the Penicillium genus elucidates a diverse pangenome and 15 lateral gene transfer events.</title>
        <authorList>
            <person name="Petersen C."/>
            <person name="Sorensen T."/>
            <person name="Nielsen M.R."/>
            <person name="Sondergaard T.E."/>
            <person name="Sorensen J.L."/>
            <person name="Fitzpatrick D.A."/>
            <person name="Frisvad J.C."/>
            <person name="Nielsen K.L."/>
        </authorList>
    </citation>
    <scope>NUCLEOTIDE SEQUENCE</scope>
    <source>
        <strain evidence="26">IBT 15450</strain>
    </source>
</reference>
<dbReference type="GO" id="GO:0032196">
    <property type="term" value="P:transposition"/>
    <property type="evidence" value="ECO:0007669"/>
    <property type="project" value="UniProtKB-KW"/>
</dbReference>
<evidence type="ECO:0000256" key="14">
    <source>
        <dbReference type="ARBA" id="ARBA00022884"/>
    </source>
</evidence>
<evidence type="ECO:0000256" key="1">
    <source>
        <dbReference type="ARBA" id="ARBA00002180"/>
    </source>
</evidence>
<dbReference type="GO" id="GO:0004190">
    <property type="term" value="F:aspartic-type endopeptidase activity"/>
    <property type="evidence" value="ECO:0007669"/>
    <property type="project" value="UniProtKB-KW"/>
</dbReference>
<keyword evidence="19" id="KW-0238">DNA-binding</keyword>
<feature type="region of interest" description="Disordered" evidence="24">
    <location>
        <begin position="275"/>
        <end position="297"/>
    </location>
</feature>
<reference evidence="26" key="2">
    <citation type="submission" date="2023-01" db="EMBL/GenBank/DDBJ databases">
        <authorList>
            <person name="Petersen C."/>
        </authorList>
    </citation>
    <scope>NUCLEOTIDE SEQUENCE</scope>
    <source>
        <strain evidence="26">IBT 15450</strain>
    </source>
</reference>
<feature type="domain" description="Integrase catalytic" evidence="25">
    <location>
        <begin position="585"/>
        <end position="759"/>
    </location>
</feature>
<evidence type="ECO:0000256" key="8">
    <source>
        <dbReference type="ARBA" id="ARBA00022741"/>
    </source>
</evidence>
<evidence type="ECO:0000259" key="25">
    <source>
        <dbReference type="PROSITE" id="PS50994"/>
    </source>
</evidence>
<dbReference type="InterPro" id="IPR036397">
    <property type="entry name" value="RNaseH_sf"/>
</dbReference>
<protein>
    <recommendedName>
        <fullName evidence="25">Integrase catalytic domain-containing protein</fullName>
    </recommendedName>
</protein>
<feature type="compositionally biased region" description="Basic and acidic residues" evidence="24">
    <location>
        <begin position="883"/>
        <end position="899"/>
    </location>
</feature>
<keyword evidence="11" id="KW-0378">Hydrolase</keyword>
<keyword evidence="17" id="KW-0808">Transferase</keyword>
<organism evidence="26 27">
    <name type="scientific">Penicillium canescens</name>
    <dbReference type="NCBI Taxonomy" id="5083"/>
    <lineage>
        <taxon>Eukaryota</taxon>
        <taxon>Fungi</taxon>
        <taxon>Dikarya</taxon>
        <taxon>Ascomycota</taxon>
        <taxon>Pezizomycotina</taxon>
        <taxon>Eurotiomycetes</taxon>
        <taxon>Eurotiomycetidae</taxon>
        <taxon>Eurotiales</taxon>
        <taxon>Aspergillaceae</taxon>
        <taxon>Penicillium</taxon>
    </lineage>
</organism>
<feature type="compositionally biased region" description="Pro residues" evidence="24">
    <location>
        <begin position="901"/>
        <end position="915"/>
    </location>
</feature>
<dbReference type="Pfam" id="PF22936">
    <property type="entry name" value="Pol_BBD"/>
    <property type="match status" value="1"/>
</dbReference>
<feature type="region of interest" description="Disordered" evidence="24">
    <location>
        <begin position="50"/>
        <end position="76"/>
    </location>
</feature>
<evidence type="ECO:0000256" key="17">
    <source>
        <dbReference type="ARBA" id="ARBA00022932"/>
    </source>
</evidence>
<dbReference type="InterPro" id="IPR039537">
    <property type="entry name" value="Retrotran_Ty1/copia-like"/>
</dbReference>
<keyword evidence="12" id="KW-0067">ATP-binding</keyword>
<dbReference type="Pfam" id="PF13976">
    <property type="entry name" value="gag_pre-integrs"/>
    <property type="match status" value="1"/>
</dbReference>
<evidence type="ECO:0000256" key="16">
    <source>
        <dbReference type="ARBA" id="ARBA00022918"/>
    </source>
</evidence>
<keyword evidence="7" id="KW-0479">Metal-binding</keyword>
<comment type="caution">
    <text evidence="26">The sequence shown here is derived from an EMBL/GenBank/DDBJ whole genome shotgun (WGS) entry which is preliminary data.</text>
</comment>
<dbReference type="PANTHER" id="PTHR42648">
    <property type="entry name" value="TRANSPOSASE, PUTATIVE-RELATED"/>
    <property type="match status" value="1"/>
</dbReference>
<keyword evidence="4" id="KW-0645">Protease</keyword>
<dbReference type="GO" id="GO:0006508">
    <property type="term" value="P:proteolysis"/>
    <property type="evidence" value="ECO:0007669"/>
    <property type="project" value="UniProtKB-KW"/>
</dbReference>
<evidence type="ECO:0000256" key="6">
    <source>
        <dbReference type="ARBA" id="ARBA00022722"/>
    </source>
</evidence>
<name>A0AAD6IAZ1_PENCN</name>
<dbReference type="Pfam" id="PF07727">
    <property type="entry name" value="RVT_2"/>
    <property type="match status" value="1"/>
</dbReference>
<keyword evidence="10" id="KW-0255">Endonuclease</keyword>
<dbReference type="InterPro" id="IPR012337">
    <property type="entry name" value="RNaseH-like_sf"/>
</dbReference>
<evidence type="ECO:0000256" key="23">
    <source>
        <dbReference type="ARBA" id="ARBA00049244"/>
    </source>
</evidence>
<dbReference type="PANTHER" id="PTHR42648:SF11">
    <property type="entry name" value="TRANSPOSON TY4-P GAG-POL POLYPROTEIN"/>
    <property type="match status" value="1"/>
</dbReference>
<gene>
    <name evidence="26" type="ORF">N7460_007565</name>
</gene>
<keyword evidence="5" id="KW-0548">Nucleotidyltransferase</keyword>
<evidence type="ECO:0000256" key="19">
    <source>
        <dbReference type="ARBA" id="ARBA00023125"/>
    </source>
</evidence>
<keyword evidence="27" id="KW-1185">Reference proteome</keyword>
<keyword evidence="17" id="KW-0239">DNA-directed DNA polymerase</keyword>
<keyword evidence="14" id="KW-0694">RNA-binding</keyword>
<keyword evidence="21" id="KW-0511">Multifunctional enzyme</keyword>
<evidence type="ECO:0000256" key="7">
    <source>
        <dbReference type="ARBA" id="ARBA00022723"/>
    </source>
</evidence>
<dbReference type="SUPFAM" id="SSF56672">
    <property type="entry name" value="DNA/RNA polymerases"/>
    <property type="match status" value="1"/>
</dbReference>
<comment type="function">
    <text evidence="1">The aspartyl protease (PR) mediates the proteolytic cleavages of the Gag and Gag-Pol polyproteins after assembly of the VLP.</text>
</comment>
<keyword evidence="8" id="KW-0547">Nucleotide-binding</keyword>
<proteinExistence type="predicted"/>
<dbReference type="PROSITE" id="PS50994">
    <property type="entry name" value="INTEGRASE"/>
    <property type="match status" value="1"/>
</dbReference>
<keyword evidence="9" id="KW-0064">Aspartyl protease</keyword>
<dbReference type="Pfam" id="PF25597">
    <property type="entry name" value="SH3_retrovirus"/>
    <property type="match status" value="1"/>
</dbReference>
<feature type="compositionally biased region" description="Polar residues" evidence="24">
    <location>
        <begin position="279"/>
        <end position="288"/>
    </location>
</feature>
<dbReference type="GO" id="GO:0005634">
    <property type="term" value="C:nucleus"/>
    <property type="evidence" value="ECO:0007669"/>
    <property type="project" value="UniProtKB-ARBA"/>
</dbReference>
<keyword evidence="20" id="KW-0233">DNA recombination</keyword>
<keyword evidence="13" id="KW-0460">Magnesium</keyword>
<dbReference type="InterPro" id="IPR054722">
    <property type="entry name" value="PolX-like_BBD"/>
</dbReference>
<keyword evidence="16" id="KW-0695">RNA-directed DNA polymerase</keyword>
<dbReference type="InterPro" id="IPR001584">
    <property type="entry name" value="Integrase_cat-core"/>
</dbReference>
<feature type="compositionally biased region" description="Basic and acidic residues" evidence="24">
    <location>
        <begin position="50"/>
        <end position="70"/>
    </location>
</feature>
<evidence type="ECO:0000256" key="13">
    <source>
        <dbReference type="ARBA" id="ARBA00022842"/>
    </source>
</evidence>
<dbReference type="GO" id="GO:0006310">
    <property type="term" value="P:DNA recombination"/>
    <property type="evidence" value="ECO:0007669"/>
    <property type="project" value="UniProtKB-KW"/>
</dbReference>
<keyword evidence="3" id="KW-1188">Viral release from host cell</keyword>
<dbReference type="GO" id="GO:0003677">
    <property type="term" value="F:DNA binding"/>
    <property type="evidence" value="ECO:0007669"/>
    <property type="project" value="UniProtKB-KW"/>
</dbReference>
<dbReference type="GO" id="GO:0003964">
    <property type="term" value="F:RNA-directed DNA polymerase activity"/>
    <property type="evidence" value="ECO:0007669"/>
    <property type="project" value="UniProtKB-KW"/>
</dbReference>
<dbReference type="InterPro" id="IPR025724">
    <property type="entry name" value="GAG-pre-integrase_dom"/>
</dbReference>
<accession>A0AAD6IAZ1</accession>
<dbReference type="GO" id="GO:0005524">
    <property type="term" value="F:ATP binding"/>
    <property type="evidence" value="ECO:0007669"/>
    <property type="project" value="UniProtKB-KW"/>
</dbReference>
<dbReference type="InterPro" id="IPR057670">
    <property type="entry name" value="SH3_retrovirus"/>
</dbReference>
<dbReference type="InterPro" id="IPR043502">
    <property type="entry name" value="DNA/RNA_pol_sf"/>
</dbReference>
<comment type="catalytic activity">
    <reaction evidence="23">
        <text>DNA(n) + a 2'-deoxyribonucleoside 5'-triphosphate = DNA(n+1) + diphosphate</text>
        <dbReference type="Rhea" id="RHEA:22508"/>
        <dbReference type="Rhea" id="RHEA-COMP:17339"/>
        <dbReference type="Rhea" id="RHEA-COMP:17340"/>
        <dbReference type="ChEBI" id="CHEBI:33019"/>
        <dbReference type="ChEBI" id="CHEBI:61560"/>
        <dbReference type="ChEBI" id="CHEBI:173112"/>
        <dbReference type="EC" id="2.7.7.7"/>
    </reaction>
</comment>
<evidence type="ECO:0000256" key="11">
    <source>
        <dbReference type="ARBA" id="ARBA00022801"/>
    </source>
</evidence>
<evidence type="ECO:0000256" key="5">
    <source>
        <dbReference type="ARBA" id="ARBA00022695"/>
    </source>
</evidence>